<feature type="transmembrane region" description="Helical" evidence="1">
    <location>
        <begin position="27"/>
        <end position="44"/>
    </location>
</feature>
<dbReference type="SUPFAM" id="SSF50969">
    <property type="entry name" value="YVTN repeat-like/Quinoprotein amine dehydrogenase"/>
    <property type="match status" value="1"/>
</dbReference>
<evidence type="ECO:0000313" key="3">
    <source>
        <dbReference type="Proteomes" id="UP001157974"/>
    </source>
</evidence>
<name>A0AAV8UJ74_9RHOD</name>
<dbReference type="InterPro" id="IPR015943">
    <property type="entry name" value="WD40/YVTN_repeat-like_dom_sf"/>
</dbReference>
<dbReference type="EMBL" id="JAMWBK010000009">
    <property type="protein sequence ID" value="KAJ8902583.1"/>
    <property type="molecule type" value="Genomic_DNA"/>
</dbReference>
<evidence type="ECO:0000256" key="1">
    <source>
        <dbReference type="SAM" id="Phobius"/>
    </source>
</evidence>
<keyword evidence="1" id="KW-0812">Transmembrane</keyword>
<protein>
    <recommendedName>
        <fullName evidence="4">Glutamine cyclotransferase</fullName>
    </recommendedName>
</protein>
<evidence type="ECO:0008006" key="4">
    <source>
        <dbReference type="Google" id="ProtNLM"/>
    </source>
</evidence>
<comment type="caution">
    <text evidence="2">The sequence shown here is derived from an EMBL/GenBank/DDBJ whole genome shotgun (WGS) entry which is preliminary data.</text>
</comment>
<dbReference type="AlphaFoldDB" id="A0AAV8UJ74"/>
<evidence type="ECO:0000313" key="2">
    <source>
        <dbReference type="EMBL" id="KAJ8902583.1"/>
    </source>
</evidence>
<dbReference type="InterPro" id="IPR011044">
    <property type="entry name" value="Quino_amine_DH_bsu"/>
</dbReference>
<dbReference type="InterPro" id="IPR007788">
    <property type="entry name" value="QCT"/>
</dbReference>
<keyword evidence="3" id="KW-1185">Reference proteome</keyword>
<dbReference type="Pfam" id="PF05096">
    <property type="entry name" value="Glu_cyclase_2"/>
    <property type="match status" value="1"/>
</dbReference>
<keyword evidence="1" id="KW-0472">Membrane</keyword>
<dbReference type="PANTHER" id="PTHR31270:SF1">
    <property type="entry name" value="GLUTAMINYL-PEPTIDE CYCLOTRANSFERASE"/>
    <property type="match status" value="1"/>
</dbReference>
<gene>
    <name evidence="2" type="ORF">NDN08_006984</name>
</gene>
<keyword evidence="1" id="KW-1133">Transmembrane helix</keyword>
<proteinExistence type="predicted"/>
<accession>A0AAV8UJ74</accession>
<dbReference type="PANTHER" id="PTHR31270">
    <property type="entry name" value="GLUTAMINYL-PEPTIDE CYCLOTRANSFERASE"/>
    <property type="match status" value="1"/>
</dbReference>
<dbReference type="Proteomes" id="UP001157974">
    <property type="component" value="Unassembled WGS sequence"/>
</dbReference>
<sequence>MGRRRVARKPPGTKHVFNIFEVRKSGALVFCLLAVVVSLLVHQYRKERVADEVIGWVADYEIISTLPHGTDSFTQGFLFSNGSLVETVGQFGKSRVLRIDADTGDIIKETAFPDSDFAEGISSTGTGEFAVLTWQSGRGYLVDSSSLDFKGEWKFDGDGWGLTLNEDERELYLSDGSATIRVLDPGSLKETRRIQVADRGRSIHLLNELEFIGDEIWANVYGTLLLARIDPLSGTVNSWVDCYGIFSVTRETVHVSIMNGIAYDRERNRLFVTGKNWPYIYQIRVLQDFVVDDVAYLDPIFFNRSYLSSYQRALSLKVDVSGVPLSRSRGHW</sequence>
<dbReference type="GO" id="GO:0016603">
    <property type="term" value="F:glutaminyl-peptide cyclotransferase activity"/>
    <property type="evidence" value="ECO:0007669"/>
    <property type="project" value="InterPro"/>
</dbReference>
<reference evidence="2 3" key="1">
    <citation type="journal article" date="2023" name="Nat. Commun.">
        <title>Origin of minicircular mitochondrial genomes in red algae.</title>
        <authorList>
            <person name="Lee Y."/>
            <person name="Cho C.H."/>
            <person name="Lee Y.M."/>
            <person name="Park S.I."/>
            <person name="Yang J.H."/>
            <person name="West J.A."/>
            <person name="Bhattacharya D."/>
            <person name="Yoon H.S."/>
        </authorList>
    </citation>
    <scope>NUCLEOTIDE SEQUENCE [LARGE SCALE GENOMIC DNA]</scope>
    <source>
        <strain evidence="2 3">CCMP1338</strain>
        <tissue evidence="2">Whole cell</tissue>
    </source>
</reference>
<dbReference type="Gene3D" id="2.130.10.10">
    <property type="entry name" value="YVTN repeat-like/Quinoprotein amine dehydrogenase"/>
    <property type="match status" value="1"/>
</dbReference>
<organism evidence="2 3">
    <name type="scientific">Rhodosorus marinus</name>
    <dbReference type="NCBI Taxonomy" id="101924"/>
    <lineage>
        <taxon>Eukaryota</taxon>
        <taxon>Rhodophyta</taxon>
        <taxon>Stylonematophyceae</taxon>
        <taxon>Stylonematales</taxon>
        <taxon>Stylonemataceae</taxon>
        <taxon>Rhodosorus</taxon>
    </lineage>
</organism>